<evidence type="ECO:0000313" key="4">
    <source>
        <dbReference type="EMBL" id="RTH27174.1"/>
    </source>
</evidence>
<keyword evidence="1" id="KW-0812">Transmembrane</keyword>
<dbReference type="EMBL" id="PEMG01000062">
    <property type="protein sequence ID" value="RTI10996.1"/>
    <property type="molecule type" value="Genomic_DNA"/>
</dbReference>
<evidence type="ECO:0000313" key="3">
    <source>
        <dbReference type="EMBL" id="RTH26567.1"/>
    </source>
</evidence>
<proteinExistence type="predicted"/>
<evidence type="ECO:0000313" key="14">
    <source>
        <dbReference type="Proteomes" id="UP000287439"/>
    </source>
</evidence>
<evidence type="ECO:0000313" key="8">
    <source>
        <dbReference type="EMBL" id="RTI19071.1"/>
    </source>
</evidence>
<dbReference type="EMBL" id="PELZ01000108">
    <property type="protein sequence ID" value="RTH38466.1"/>
    <property type="molecule type" value="Genomic_DNA"/>
</dbReference>
<evidence type="ECO:0000313" key="10">
    <source>
        <dbReference type="Proteomes" id="UP000286712"/>
    </source>
</evidence>
<gene>
    <name evidence="9" type="ORF">CSW14_04985</name>
    <name evidence="8" type="ORF">CSW23_03785</name>
    <name evidence="7" type="ORF">CSW27_03650</name>
    <name evidence="6" type="ORF">CSW30_03095</name>
    <name evidence="5" type="ORF">CSW37_04340</name>
    <name evidence="4" type="ORF">CSW38_04070</name>
    <name evidence="3" type="ORF">CSW40_04655</name>
    <name evidence="2" type="ORF">CSW41_01960</name>
</gene>
<evidence type="ECO:0000256" key="1">
    <source>
        <dbReference type="SAM" id="Phobius"/>
    </source>
</evidence>
<accession>A0A430URT2</accession>
<dbReference type="EMBL" id="PEMN01000089">
    <property type="protein sequence ID" value="RTI19071.1"/>
    <property type="molecule type" value="Genomic_DNA"/>
</dbReference>
<evidence type="ECO:0000313" key="6">
    <source>
        <dbReference type="EMBL" id="RTI10996.1"/>
    </source>
</evidence>
<dbReference type="Proteomes" id="UP000287173">
    <property type="component" value="Unassembled WGS sequence"/>
</dbReference>
<evidence type="ECO:0000313" key="9">
    <source>
        <dbReference type="EMBL" id="RTI57413.1"/>
    </source>
</evidence>
<protein>
    <submittedName>
        <fullName evidence="6">Potassium transporter TrkG</fullName>
    </submittedName>
</protein>
<dbReference type="Proteomes" id="UP000288073">
    <property type="component" value="Unassembled WGS sequence"/>
</dbReference>
<dbReference type="EMBL" id="PEMW01000128">
    <property type="protein sequence ID" value="RTI57413.1"/>
    <property type="molecule type" value="Genomic_DNA"/>
</dbReference>
<reference evidence="10 11" key="1">
    <citation type="journal article" date="2019" name="Extremophiles">
        <title>Biogeography of thermophiles and predominance of Thermus scotoductus in domestic water heaters.</title>
        <authorList>
            <person name="Wilpiszeski R.L."/>
            <person name="Zhang Z."/>
            <person name="House C.H."/>
        </authorList>
    </citation>
    <scope>NUCLEOTIDE SEQUENCE [LARGE SCALE GENOMIC DNA]</scope>
    <source>
        <strain evidence="8 17">10_S10</strain>
        <strain evidence="7 11">14_S14</strain>
        <strain evidence="6 12">17_S17</strain>
        <strain evidence="9 15">1_S1</strain>
        <strain evidence="5 16">24_S24</strain>
        <strain evidence="4 13">25_S25</strain>
        <strain evidence="3 10">27_S27</strain>
        <strain evidence="2 14">28_S28</strain>
    </source>
</reference>
<dbReference type="Proteomes" id="UP000287155">
    <property type="component" value="Unassembled WGS sequence"/>
</dbReference>
<evidence type="ECO:0000313" key="12">
    <source>
        <dbReference type="Proteomes" id="UP000287173"/>
    </source>
</evidence>
<evidence type="ECO:0000313" key="13">
    <source>
        <dbReference type="Proteomes" id="UP000287306"/>
    </source>
</evidence>
<dbReference type="Proteomes" id="UP000288051">
    <property type="component" value="Unassembled WGS sequence"/>
</dbReference>
<evidence type="ECO:0000313" key="11">
    <source>
        <dbReference type="Proteomes" id="UP000287155"/>
    </source>
</evidence>
<comment type="caution">
    <text evidence="6">The sequence shown here is derived from an EMBL/GenBank/DDBJ whole genome shotgun (WGS) entry which is preliminary data.</text>
</comment>
<keyword evidence="1" id="KW-1133">Transmembrane helix</keyword>
<dbReference type="Proteomes" id="UP000287439">
    <property type="component" value="Unassembled WGS sequence"/>
</dbReference>
<keyword evidence="1" id="KW-0472">Membrane</keyword>
<evidence type="ECO:0000313" key="17">
    <source>
        <dbReference type="Proteomes" id="UP000288073"/>
    </source>
</evidence>
<dbReference type="Proteomes" id="UP000286712">
    <property type="component" value="Unassembled WGS sequence"/>
</dbReference>
<evidence type="ECO:0000313" key="7">
    <source>
        <dbReference type="EMBL" id="RTI16507.1"/>
    </source>
</evidence>
<dbReference type="Proteomes" id="UP000287467">
    <property type="component" value="Unassembled WGS sequence"/>
</dbReference>
<feature type="transmembrane region" description="Helical" evidence="1">
    <location>
        <begin position="17"/>
        <end position="41"/>
    </location>
</feature>
<dbReference type="AlphaFoldDB" id="A0A430URT2"/>
<sequence length="55" mass="5920">MKPWPASSARQGFRSSLYLLGLTYQGFGLLMLAFALLALGWGEDARGFLLGTVLG</sequence>
<organism evidence="6 12">
    <name type="scientific">Thermus scotoductus</name>
    <dbReference type="NCBI Taxonomy" id="37636"/>
    <lineage>
        <taxon>Bacteria</taxon>
        <taxon>Thermotogati</taxon>
        <taxon>Deinococcota</taxon>
        <taxon>Deinococci</taxon>
        <taxon>Thermales</taxon>
        <taxon>Thermaceae</taxon>
        <taxon>Thermus</taxon>
    </lineage>
</organism>
<feature type="non-terminal residue" evidence="6">
    <location>
        <position position="55"/>
    </location>
</feature>
<evidence type="ECO:0000313" key="2">
    <source>
        <dbReference type="EMBL" id="RTH20556.1"/>
    </source>
</evidence>
<dbReference type="EMBL" id="PELV01000043">
    <property type="protein sequence ID" value="RTH20556.1"/>
    <property type="molecule type" value="Genomic_DNA"/>
</dbReference>
<name>A0A430URT2_THESC</name>
<evidence type="ECO:0000313" key="16">
    <source>
        <dbReference type="Proteomes" id="UP000288051"/>
    </source>
</evidence>
<dbReference type="EMBL" id="PELY01000098">
    <property type="protein sequence ID" value="RTH27174.1"/>
    <property type="molecule type" value="Genomic_DNA"/>
</dbReference>
<dbReference type="Proteomes" id="UP000287306">
    <property type="component" value="Unassembled WGS sequence"/>
</dbReference>
<dbReference type="EMBL" id="PELW01000106">
    <property type="protein sequence ID" value="RTH26567.1"/>
    <property type="molecule type" value="Genomic_DNA"/>
</dbReference>
<dbReference type="EMBL" id="PEMJ01000081">
    <property type="protein sequence ID" value="RTI16507.1"/>
    <property type="molecule type" value="Genomic_DNA"/>
</dbReference>
<evidence type="ECO:0000313" key="5">
    <source>
        <dbReference type="EMBL" id="RTH38466.1"/>
    </source>
</evidence>
<evidence type="ECO:0000313" key="15">
    <source>
        <dbReference type="Proteomes" id="UP000287467"/>
    </source>
</evidence>